<evidence type="ECO:0000256" key="4">
    <source>
        <dbReference type="SAM" id="SignalP"/>
    </source>
</evidence>
<dbReference type="GeneTree" id="ENSGT01030000235070"/>
<comment type="subcellular location">
    <subcellularLocation>
        <location evidence="1">Membrane</location>
    </subcellularLocation>
</comment>
<dbReference type="GO" id="GO:0005102">
    <property type="term" value="F:signaling receptor binding"/>
    <property type="evidence" value="ECO:0007669"/>
    <property type="project" value="TreeGrafter"/>
</dbReference>
<dbReference type="SUPFAM" id="SSF48726">
    <property type="entry name" value="Immunoglobulin"/>
    <property type="match status" value="1"/>
</dbReference>
<evidence type="ECO:0000313" key="6">
    <source>
        <dbReference type="Ensembl" id="ENSSAUP00010003895.1"/>
    </source>
</evidence>
<evidence type="ECO:0000256" key="2">
    <source>
        <dbReference type="ARBA" id="ARBA00023136"/>
    </source>
</evidence>
<dbReference type="GO" id="GO:0050852">
    <property type="term" value="P:T cell receptor signaling pathway"/>
    <property type="evidence" value="ECO:0007669"/>
    <property type="project" value="TreeGrafter"/>
</dbReference>
<reference evidence="6" key="2">
    <citation type="submission" date="2025-08" db="UniProtKB">
        <authorList>
            <consortium name="Ensembl"/>
        </authorList>
    </citation>
    <scope>IDENTIFICATION</scope>
</reference>
<dbReference type="InterPro" id="IPR013106">
    <property type="entry name" value="Ig_V-set"/>
</dbReference>
<proteinExistence type="predicted"/>
<dbReference type="Proteomes" id="UP000472265">
    <property type="component" value="Chromosome 1"/>
</dbReference>
<evidence type="ECO:0000256" key="3">
    <source>
        <dbReference type="ARBA" id="ARBA00023319"/>
    </source>
</evidence>
<dbReference type="InParanoid" id="A0A671TRK9"/>
<feature type="domain" description="Ig-like" evidence="5">
    <location>
        <begin position="16"/>
        <end position="131"/>
    </location>
</feature>
<keyword evidence="2" id="KW-0472">Membrane</keyword>
<dbReference type="GO" id="GO:0001817">
    <property type="term" value="P:regulation of cytokine production"/>
    <property type="evidence" value="ECO:0007669"/>
    <property type="project" value="TreeGrafter"/>
</dbReference>
<keyword evidence="7" id="KW-1185">Reference proteome</keyword>
<dbReference type="AlphaFoldDB" id="A0A671TRK9"/>
<reference evidence="6" key="1">
    <citation type="submission" date="2021-04" db="EMBL/GenBank/DDBJ databases">
        <authorList>
            <consortium name="Wellcome Sanger Institute Data Sharing"/>
        </authorList>
    </citation>
    <scope>NUCLEOTIDE SEQUENCE [LARGE SCALE GENOMIC DNA]</scope>
</reference>
<dbReference type="PROSITE" id="PS50835">
    <property type="entry name" value="IG_LIKE"/>
    <property type="match status" value="1"/>
</dbReference>
<name>A0A671TRK9_SPAAU</name>
<dbReference type="SMART" id="SM00406">
    <property type="entry name" value="IGv"/>
    <property type="match status" value="1"/>
</dbReference>
<dbReference type="InterPro" id="IPR050504">
    <property type="entry name" value="IgSF_BTN/MOG"/>
</dbReference>
<feature type="chain" id="PRO_5025573836" evidence="4">
    <location>
        <begin position="22"/>
        <end position="301"/>
    </location>
</feature>
<dbReference type="GO" id="GO:0009897">
    <property type="term" value="C:external side of plasma membrane"/>
    <property type="evidence" value="ECO:0007669"/>
    <property type="project" value="TreeGrafter"/>
</dbReference>
<sequence>MQLIMCLVFVCVWTFPAVISGAGVRVVVEEDSDAVLPCSLSTKESVIAKIFDWRKDESQKEVFFYDSGIHYNNGRTGQDEQFRGRVSHYEDQLMNGNASIKIQNTKVADSGIYSCIFRHPRQNFYIELVVERLLRDRSGEIPGASKPSITILDATKDWSLLQCEVQGASPEPKVQLQDGSGNILPAEERRGRYYVTLNITVTKTDHYLCVLTQEEISHQSRAETFVFISGAGNTTDRNVGVVIAVAVVVVLVKIGQISKLQTFLCSILSVVESNLKVQCVGFRRIYWHECDIIFIIMFSLV</sequence>
<evidence type="ECO:0000256" key="1">
    <source>
        <dbReference type="ARBA" id="ARBA00004370"/>
    </source>
</evidence>
<dbReference type="InterPro" id="IPR007110">
    <property type="entry name" value="Ig-like_dom"/>
</dbReference>
<feature type="signal peptide" evidence="4">
    <location>
        <begin position="1"/>
        <end position="21"/>
    </location>
</feature>
<dbReference type="Ensembl" id="ENSSAUT00010004208.1">
    <property type="protein sequence ID" value="ENSSAUP00010003895.1"/>
    <property type="gene ID" value="ENSSAUG00010002032.1"/>
</dbReference>
<dbReference type="Pfam" id="PF07686">
    <property type="entry name" value="V-set"/>
    <property type="match status" value="1"/>
</dbReference>
<dbReference type="Gene3D" id="2.60.40.10">
    <property type="entry name" value="Immunoglobulins"/>
    <property type="match status" value="2"/>
</dbReference>
<accession>A0A671TRK9</accession>
<keyword evidence="3" id="KW-0393">Immunoglobulin domain</keyword>
<evidence type="ECO:0000313" key="7">
    <source>
        <dbReference type="Proteomes" id="UP000472265"/>
    </source>
</evidence>
<dbReference type="PANTHER" id="PTHR24100">
    <property type="entry name" value="BUTYROPHILIN"/>
    <property type="match status" value="1"/>
</dbReference>
<reference evidence="6" key="3">
    <citation type="submission" date="2025-09" db="UniProtKB">
        <authorList>
            <consortium name="Ensembl"/>
        </authorList>
    </citation>
    <scope>IDENTIFICATION</scope>
</reference>
<dbReference type="PANTHER" id="PTHR24100:SF151">
    <property type="entry name" value="ICOS LIGAND"/>
    <property type="match status" value="1"/>
</dbReference>
<organism evidence="6 7">
    <name type="scientific">Sparus aurata</name>
    <name type="common">Gilthead sea bream</name>
    <dbReference type="NCBI Taxonomy" id="8175"/>
    <lineage>
        <taxon>Eukaryota</taxon>
        <taxon>Metazoa</taxon>
        <taxon>Chordata</taxon>
        <taxon>Craniata</taxon>
        <taxon>Vertebrata</taxon>
        <taxon>Euteleostomi</taxon>
        <taxon>Actinopterygii</taxon>
        <taxon>Neopterygii</taxon>
        <taxon>Teleostei</taxon>
        <taxon>Neoteleostei</taxon>
        <taxon>Acanthomorphata</taxon>
        <taxon>Eupercaria</taxon>
        <taxon>Spariformes</taxon>
        <taxon>Sparidae</taxon>
        <taxon>Sparus</taxon>
    </lineage>
</organism>
<dbReference type="SMART" id="SM00409">
    <property type="entry name" value="IG"/>
    <property type="match status" value="1"/>
</dbReference>
<dbReference type="InterPro" id="IPR036179">
    <property type="entry name" value="Ig-like_dom_sf"/>
</dbReference>
<protein>
    <submittedName>
        <fullName evidence="6">Butyrophilin-like protein 10</fullName>
    </submittedName>
</protein>
<keyword evidence="4" id="KW-0732">Signal</keyword>
<evidence type="ECO:0000259" key="5">
    <source>
        <dbReference type="PROSITE" id="PS50835"/>
    </source>
</evidence>
<gene>
    <name evidence="6" type="primary">LOC115582214</name>
</gene>
<dbReference type="InterPro" id="IPR013783">
    <property type="entry name" value="Ig-like_fold"/>
</dbReference>
<dbReference type="InterPro" id="IPR003599">
    <property type="entry name" value="Ig_sub"/>
</dbReference>